<evidence type="ECO:0000313" key="2">
    <source>
        <dbReference type="EMBL" id="GKX28375.1"/>
    </source>
</evidence>
<organism evidence="2 3">
    <name type="scientific">Vallitalea longa</name>
    <dbReference type="NCBI Taxonomy" id="2936439"/>
    <lineage>
        <taxon>Bacteria</taxon>
        <taxon>Bacillati</taxon>
        <taxon>Bacillota</taxon>
        <taxon>Clostridia</taxon>
        <taxon>Lachnospirales</taxon>
        <taxon>Vallitaleaceae</taxon>
        <taxon>Vallitalea</taxon>
    </lineage>
</organism>
<dbReference type="Proteomes" id="UP001144256">
    <property type="component" value="Unassembled WGS sequence"/>
</dbReference>
<dbReference type="EMBL" id="BRLB01000001">
    <property type="protein sequence ID" value="GKX28375.1"/>
    <property type="molecule type" value="Genomic_DNA"/>
</dbReference>
<evidence type="ECO:0000313" key="3">
    <source>
        <dbReference type="Proteomes" id="UP001144256"/>
    </source>
</evidence>
<dbReference type="AlphaFoldDB" id="A0A9W5Y7L1"/>
<accession>A0A9W5Y7L1</accession>
<gene>
    <name evidence="2" type="primary">ykoP</name>
    <name evidence="2" type="ORF">SH1V18_08550</name>
</gene>
<reference evidence="2" key="1">
    <citation type="submission" date="2022-06" db="EMBL/GenBank/DDBJ databases">
        <title>Vallitalea longa sp. nov., an anaerobic bacterium isolated from marine sediment.</title>
        <authorList>
            <person name="Hirano S."/>
            <person name="Terahara T."/>
            <person name="Mori K."/>
            <person name="Hamada M."/>
            <person name="Matsumoto R."/>
            <person name="Kobayashi T."/>
        </authorList>
    </citation>
    <scope>NUCLEOTIDE SEQUENCE</scope>
    <source>
        <strain evidence="2">SH18-1</strain>
    </source>
</reference>
<sequence>MKKLLKKFFTHMNKRYIKTHNLIFIPGSEYNYIYLDIDKYKGKPVTLSDGTSIKKGDMVIEIHVNNDTVDEVPVRKVIKVFYSETLALAKQLKSNDEFKDIKAIFGRTVLAPLTKRLGFDVFEMKSGYMKRFLKIWDNLIKIVFSSTKKDKVKFREPQEVWMSRDAIINKLGEK</sequence>
<protein>
    <recommendedName>
        <fullName evidence="1">YkoP-like domain-containing protein</fullName>
    </recommendedName>
</protein>
<keyword evidence="3" id="KW-1185">Reference proteome</keyword>
<evidence type="ECO:0000259" key="1">
    <source>
        <dbReference type="Pfam" id="PF22790"/>
    </source>
</evidence>
<dbReference type="InterPro" id="IPR054467">
    <property type="entry name" value="YkoP-like_dom"/>
</dbReference>
<dbReference type="Pfam" id="PF22790">
    <property type="entry name" value="YkoP"/>
    <property type="match status" value="1"/>
</dbReference>
<proteinExistence type="predicted"/>
<dbReference type="RefSeq" id="WP_281812572.1">
    <property type="nucleotide sequence ID" value="NZ_BRLB01000001.1"/>
</dbReference>
<comment type="caution">
    <text evidence="2">The sequence shown here is derived from an EMBL/GenBank/DDBJ whole genome shotgun (WGS) entry which is preliminary data.</text>
</comment>
<feature type="domain" description="YkoP-like" evidence="1">
    <location>
        <begin position="2"/>
        <end position="170"/>
    </location>
</feature>
<name>A0A9W5Y7L1_9FIRM</name>